<name>A0ABR2J9K4_9PEZI</name>
<dbReference type="CDD" id="cd12148">
    <property type="entry name" value="fungal_TF_MHR"/>
    <property type="match status" value="1"/>
</dbReference>
<evidence type="ECO:0000313" key="6">
    <source>
        <dbReference type="EMBL" id="KAK8874238.1"/>
    </source>
</evidence>
<dbReference type="PROSITE" id="PS00463">
    <property type="entry name" value="ZN2_CY6_FUNGAL_1"/>
    <property type="match status" value="1"/>
</dbReference>
<dbReference type="Pfam" id="PF00172">
    <property type="entry name" value="Zn_clus"/>
    <property type="match status" value="1"/>
</dbReference>
<feature type="compositionally biased region" description="Polar residues" evidence="4">
    <location>
        <begin position="1"/>
        <end position="11"/>
    </location>
</feature>
<dbReference type="SMART" id="SM00906">
    <property type="entry name" value="Fungal_trans"/>
    <property type="match status" value="1"/>
</dbReference>
<dbReference type="EMBL" id="JAPCWZ010000003">
    <property type="protein sequence ID" value="KAK8874238.1"/>
    <property type="molecule type" value="Genomic_DNA"/>
</dbReference>
<evidence type="ECO:0000313" key="7">
    <source>
        <dbReference type="Proteomes" id="UP001390339"/>
    </source>
</evidence>
<dbReference type="PANTHER" id="PTHR31001">
    <property type="entry name" value="UNCHARACTERIZED TRANSCRIPTIONAL REGULATORY PROTEIN"/>
    <property type="match status" value="1"/>
</dbReference>
<dbReference type="InterPro" id="IPR007219">
    <property type="entry name" value="XnlR_reg_dom"/>
</dbReference>
<feature type="domain" description="Zn(2)-C6 fungal-type" evidence="5">
    <location>
        <begin position="39"/>
        <end position="68"/>
    </location>
</feature>
<organism evidence="6 7">
    <name type="scientific">Apiospora arundinis</name>
    <dbReference type="NCBI Taxonomy" id="335852"/>
    <lineage>
        <taxon>Eukaryota</taxon>
        <taxon>Fungi</taxon>
        <taxon>Dikarya</taxon>
        <taxon>Ascomycota</taxon>
        <taxon>Pezizomycotina</taxon>
        <taxon>Sordariomycetes</taxon>
        <taxon>Xylariomycetidae</taxon>
        <taxon>Amphisphaeriales</taxon>
        <taxon>Apiosporaceae</taxon>
        <taxon>Apiospora</taxon>
    </lineage>
</organism>
<dbReference type="CDD" id="cd00067">
    <property type="entry name" value="GAL4"/>
    <property type="match status" value="1"/>
</dbReference>
<dbReference type="PANTHER" id="PTHR31001:SF74">
    <property type="entry name" value="ZN(II)2CYS6 TRANSCRIPTION FACTOR (EUROFUNG)"/>
    <property type="match status" value="1"/>
</dbReference>
<evidence type="ECO:0000256" key="2">
    <source>
        <dbReference type="ARBA" id="ARBA00022723"/>
    </source>
</evidence>
<accession>A0ABR2J9K4</accession>
<feature type="region of interest" description="Disordered" evidence="4">
    <location>
        <begin position="71"/>
        <end position="93"/>
    </location>
</feature>
<dbReference type="InterPro" id="IPR036864">
    <property type="entry name" value="Zn2-C6_fun-type_DNA-bd_sf"/>
</dbReference>
<evidence type="ECO:0000256" key="3">
    <source>
        <dbReference type="ARBA" id="ARBA00023242"/>
    </source>
</evidence>
<gene>
    <name evidence="6" type="ORF">PGQ11_004752</name>
</gene>
<keyword evidence="2" id="KW-0479">Metal-binding</keyword>
<protein>
    <recommendedName>
        <fullName evidence="5">Zn(2)-C6 fungal-type domain-containing protein</fullName>
    </recommendedName>
</protein>
<dbReference type="InterPro" id="IPR050613">
    <property type="entry name" value="Sec_Metabolite_Reg"/>
</dbReference>
<dbReference type="SUPFAM" id="SSF57701">
    <property type="entry name" value="Zn2/Cys6 DNA-binding domain"/>
    <property type="match status" value="1"/>
</dbReference>
<dbReference type="PROSITE" id="PS50048">
    <property type="entry name" value="ZN2_CY6_FUNGAL_2"/>
    <property type="match status" value="1"/>
</dbReference>
<dbReference type="Pfam" id="PF04082">
    <property type="entry name" value="Fungal_trans"/>
    <property type="match status" value="1"/>
</dbReference>
<feature type="compositionally biased region" description="Polar residues" evidence="4">
    <location>
        <begin position="180"/>
        <end position="197"/>
    </location>
</feature>
<keyword evidence="3" id="KW-0539">Nucleus</keyword>
<dbReference type="InterPro" id="IPR001138">
    <property type="entry name" value="Zn2Cys6_DnaBD"/>
</dbReference>
<evidence type="ECO:0000256" key="4">
    <source>
        <dbReference type="SAM" id="MobiDB-lite"/>
    </source>
</evidence>
<keyword evidence="7" id="KW-1185">Reference proteome</keyword>
<reference evidence="6 7" key="1">
    <citation type="journal article" date="2024" name="IMA Fungus">
        <title>Apiospora arundinis, a panoply of carbohydrate-active enzymes and secondary metabolites.</title>
        <authorList>
            <person name="Sorensen T."/>
            <person name="Petersen C."/>
            <person name="Muurmann A.T."/>
            <person name="Christiansen J.V."/>
            <person name="Brundto M.L."/>
            <person name="Overgaard C.K."/>
            <person name="Boysen A.T."/>
            <person name="Wollenberg R.D."/>
            <person name="Larsen T.O."/>
            <person name="Sorensen J.L."/>
            <person name="Nielsen K.L."/>
            <person name="Sondergaard T.E."/>
        </authorList>
    </citation>
    <scope>NUCLEOTIDE SEQUENCE [LARGE SCALE GENOMIC DNA]</scope>
    <source>
        <strain evidence="6 7">AAU 773</strain>
    </source>
</reference>
<feature type="compositionally biased region" description="Polar residues" evidence="4">
    <location>
        <begin position="84"/>
        <end position="93"/>
    </location>
</feature>
<dbReference type="Proteomes" id="UP001390339">
    <property type="component" value="Unassembled WGS sequence"/>
</dbReference>
<comment type="caution">
    <text evidence="6">The sequence shown here is derived from an EMBL/GenBank/DDBJ whole genome shotgun (WGS) entry which is preliminary data.</text>
</comment>
<evidence type="ECO:0000256" key="1">
    <source>
        <dbReference type="ARBA" id="ARBA00004123"/>
    </source>
</evidence>
<sequence length="727" mass="81667">MSDSPQSQSEMTADASRSSTLRTRPRPPLNRRRDKPQLSCNLCRRRKLRCDRCTPCGTCSSRNLQCTYANAPRSDRGRHDDDASTSSPYNGIQNRVSQLESLIGDLMHRGAKDTRPSRPSPSPNTTTTSGRDVVAQSTSGVGPAPRDLDSGSLSLQSSTWVNSNHWSVLVDGISDGRESQPASSDTPVGSDNSASPSSPGPKLFYSCPPATRAEIIAALPPRRTSDRLVSSFFNFLDTAAAAIVHSREFLIMYKRLWNDPPSVPITWISILFSVFCIATRFQHAMEFHKDHSIKVKGKLSTETTSNYREKAVQALMLGQYTKGGPYVIEALLLYFTSEHFTNIDAQIESWLILSVTVNIAMRQGYHRDPRHFPQLSPYQGEMRRRVWATLYQVDLSISVQMGLPKLIRDNVSDTQLPGNYAENDFDPSTTQLPMPRPDTEMTPLLYTISKTRLVRVIGMIMEHVTEVQTPSYEDVIRIDAMLDEVYANMPEVFRWEGISESILSSTAIVSQKFFLYSIHQKGKLLLHRKYIPSQGQQEEPGKYEYSRKTALEAGLSILRLHHLVVEESKPSGQLYSFQFLFNSLVSHDLFAGALAVCFYLQHHRNSMDPGKLQETKSLLRKSQGLWIEASPTSVEAGKAAEALRIFLNRLDEETLAKQNTEDILSPSELFTSELMPCDVFQDSFWDIRLPFTYFPMDLPGPRPEEPVFLMLDGGQDVGTTESWLASV</sequence>
<feature type="compositionally biased region" description="Basic residues" evidence="4">
    <location>
        <begin position="23"/>
        <end position="34"/>
    </location>
</feature>
<comment type="subcellular location">
    <subcellularLocation>
        <location evidence="1">Nucleus</location>
    </subcellularLocation>
</comment>
<dbReference type="SMART" id="SM00066">
    <property type="entry name" value="GAL4"/>
    <property type="match status" value="1"/>
</dbReference>
<feature type="region of interest" description="Disordered" evidence="4">
    <location>
        <begin position="174"/>
        <end position="203"/>
    </location>
</feature>
<feature type="region of interest" description="Disordered" evidence="4">
    <location>
        <begin position="1"/>
        <end position="35"/>
    </location>
</feature>
<evidence type="ECO:0000259" key="5">
    <source>
        <dbReference type="PROSITE" id="PS50048"/>
    </source>
</evidence>
<dbReference type="Gene3D" id="4.10.240.10">
    <property type="entry name" value="Zn(2)-C6 fungal-type DNA-binding domain"/>
    <property type="match status" value="1"/>
</dbReference>
<feature type="region of interest" description="Disordered" evidence="4">
    <location>
        <begin position="109"/>
        <end position="154"/>
    </location>
</feature>
<proteinExistence type="predicted"/>
<feature type="compositionally biased region" description="Basic and acidic residues" evidence="4">
    <location>
        <begin position="73"/>
        <end position="82"/>
    </location>
</feature>